<accession>A0ABM8YQ88</accession>
<name>A0ABM8YQ88_9BACI</name>
<dbReference type="InterPro" id="IPR025072">
    <property type="entry name" value="Fur_reg_FbpA"/>
</dbReference>
<dbReference type="RefSeq" id="WP_230502031.1">
    <property type="nucleotide sequence ID" value="NZ_CAKJTJ010000015.1"/>
</dbReference>
<dbReference type="EMBL" id="CAKJTJ010000015">
    <property type="protein sequence ID" value="CAG9621975.1"/>
    <property type="molecule type" value="Genomic_DNA"/>
</dbReference>
<sequence>MAKLISNAIDEAREYYTRTLVEAGFFSDSNHLSSYTLSELKKEYTTLIGKGTMGNGDQSNVRINQISK</sequence>
<organism evidence="1 2">
    <name type="scientific">Sutcliffiella rhizosphaerae</name>
    <dbReference type="NCBI Taxonomy" id="2880967"/>
    <lineage>
        <taxon>Bacteria</taxon>
        <taxon>Bacillati</taxon>
        <taxon>Bacillota</taxon>
        <taxon>Bacilli</taxon>
        <taxon>Bacillales</taxon>
        <taxon>Bacillaceae</taxon>
        <taxon>Sutcliffiella</taxon>
    </lineage>
</organism>
<proteinExistence type="predicted"/>
<reference evidence="1 2" key="1">
    <citation type="submission" date="2021-10" db="EMBL/GenBank/DDBJ databases">
        <authorList>
            <person name="Criscuolo A."/>
        </authorList>
    </citation>
    <scope>NUCLEOTIDE SEQUENCE [LARGE SCALE GENOMIC DNA]</scope>
    <source>
        <strain evidence="2">CIP 111883</strain>
    </source>
</reference>
<evidence type="ECO:0000313" key="1">
    <source>
        <dbReference type="EMBL" id="CAG9621975.1"/>
    </source>
</evidence>
<evidence type="ECO:0000313" key="2">
    <source>
        <dbReference type="Proteomes" id="UP000789833"/>
    </source>
</evidence>
<comment type="caution">
    <text evidence="1">The sequence shown here is derived from an EMBL/GenBank/DDBJ whole genome shotgun (WGS) entry which is preliminary data.</text>
</comment>
<protein>
    <submittedName>
        <fullName evidence="1">Uncharacterized protein</fullName>
    </submittedName>
</protein>
<gene>
    <name evidence="1" type="ORF">BACCIP111883_02766</name>
</gene>
<dbReference type="Proteomes" id="UP000789833">
    <property type="component" value="Unassembled WGS sequence"/>
</dbReference>
<keyword evidence="2" id="KW-1185">Reference proteome</keyword>
<dbReference type="Pfam" id="PF13076">
    <property type="entry name" value="Fur_reg_FbpA"/>
    <property type="match status" value="1"/>
</dbReference>